<organism evidence="1 2">
    <name type="scientific">Kitasatospora arboriphila</name>
    <dbReference type="NCBI Taxonomy" id="258052"/>
    <lineage>
        <taxon>Bacteria</taxon>
        <taxon>Bacillati</taxon>
        <taxon>Actinomycetota</taxon>
        <taxon>Actinomycetes</taxon>
        <taxon>Kitasatosporales</taxon>
        <taxon>Streptomycetaceae</taxon>
        <taxon>Kitasatospora</taxon>
    </lineage>
</organism>
<sequence>MDDRDTTAHLEWWADPETCPGRVAVRLGAVSTAGGAWRCEALLAPPLSAADREGLDFLMAVHPVFTLRRGAGTVEVRADRAGTDDGLVLTAVPAPAP</sequence>
<accession>A0ABN1TGE4</accession>
<dbReference type="EMBL" id="BAAALD010000022">
    <property type="protein sequence ID" value="GAA1083361.1"/>
    <property type="molecule type" value="Genomic_DNA"/>
</dbReference>
<reference evidence="1 2" key="1">
    <citation type="journal article" date="2019" name="Int. J. Syst. Evol. Microbiol.">
        <title>The Global Catalogue of Microorganisms (GCM) 10K type strain sequencing project: providing services to taxonomists for standard genome sequencing and annotation.</title>
        <authorList>
            <consortium name="The Broad Institute Genomics Platform"/>
            <consortium name="The Broad Institute Genome Sequencing Center for Infectious Disease"/>
            <person name="Wu L."/>
            <person name="Ma J."/>
        </authorList>
    </citation>
    <scope>NUCLEOTIDE SEQUENCE [LARGE SCALE GENOMIC DNA]</scope>
    <source>
        <strain evidence="1 2">JCM 13002</strain>
    </source>
</reference>
<name>A0ABN1TGE4_9ACTN</name>
<protein>
    <submittedName>
        <fullName evidence="1">Uncharacterized protein</fullName>
    </submittedName>
</protein>
<dbReference type="Proteomes" id="UP001499987">
    <property type="component" value="Unassembled WGS sequence"/>
</dbReference>
<evidence type="ECO:0000313" key="2">
    <source>
        <dbReference type="Proteomes" id="UP001499987"/>
    </source>
</evidence>
<gene>
    <name evidence="1" type="ORF">GCM10009663_28240</name>
</gene>
<proteinExistence type="predicted"/>
<keyword evidence="2" id="KW-1185">Reference proteome</keyword>
<evidence type="ECO:0000313" key="1">
    <source>
        <dbReference type="EMBL" id="GAA1083361.1"/>
    </source>
</evidence>
<comment type="caution">
    <text evidence="1">The sequence shown here is derived from an EMBL/GenBank/DDBJ whole genome shotgun (WGS) entry which is preliminary data.</text>
</comment>
<dbReference type="RefSeq" id="WP_344623929.1">
    <property type="nucleotide sequence ID" value="NZ_BAAALD010000022.1"/>
</dbReference>